<feature type="domain" description="CCA-adding enzyme C-terminal" evidence="14">
    <location>
        <begin position="254"/>
        <end position="400"/>
    </location>
</feature>
<dbReference type="NCBIfam" id="NF009814">
    <property type="entry name" value="PRK13299.1"/>
    <property type="match status" value="1"/>
</dbReference>
<feature type="binding site" evidence="11">
    <location>
        <position position="172"/>
    </location>
    <ligand>
        <name>CTP</name>
        <dbReference type="ChEBI" id="CHEBI:37563"/>
    </ligand>
</feature>
<dbReference type="CDD" id="cd05398">
    <property type="entry name" value="NT_ClassII-CCAase"/>
    <property type="match status" value="1"/>
</dbReference>
<dbReference type="InterPro" id="IPR023068">
    <property type="entry name" value="CCA-adding_enz_firmicutes"/>
</dbReference>
<evidence type="ECO:0000256" key="2">
    <source>
        <dbReference type="ARBA" id="ARBA00022679"/>
    </source>
</evidence>
<feature type="binding site" evidence="11">
    <location>
        <position position="172"/>
    </location>
    <ligand>
        <name>ATP</name>
        <dbReference type="ChEBI" id="CHEBI:30616"/>
    </ligand>
</feature>
<dbReference type="RefSeq" id="WP_125942346.1">
    <property type="nucleotide sequence ID" value="NZ_PXZH01000001.1"/>
</dbReference>
<proteinExistence type="inferred from homology"/>
<dbReference type="GO" id="GO:0042245">
    <property type="term" value="P:RNA repair"/>
    <property type="evidence" value="ECO:0007669"/>
    <property type="project" value="UniProtKB-KW"/>
</dbReference>
<feature type="binding site" evidence="11">
    <location>
        <position position="169"/>
    </location>
    <ligand>
        <name>ATP</name>
        <dbReference type="ChEBI" id="CHEBI:30616"/>
    </ligand>
</feature>
<organism evidence="15 16">
    <name type="scientific">Vagococcus humatus</name>
    <dbReference type="NCBI Taxonomy" id="1889241"/>
    <lineage>
        <taxon>Bacteria</taxon>
        <taxon>Bacillati</taxon>
        <taxon>Bacillota</taxon>
        <taxon>Bacilli</taxon>
        <taxon>Lactobacillales</taxon>
        <taxon>Enterococcaceae</taxon>
        <taxon>Vagococcus</taxon>
    </lineage>
</organism>
<dbReference type="Pfam" id="PF01743">
    <property type="entry name" value="PolyA_pol"/>
    <property type="match status" value="1"/>
</dbReference>
<evidence type="ECO:0000256" key="3">
    <source>
        <dbReference type="ARBA" id="ARBA00022694"/>
    </source>
</evidence>
<dbReference type="HAMAP" id="MF_01263">
    <property type="entry name" value="CCA_bact_type3"/>
    <property type="match status" value="1"/>
</dbReference>
<sequence length="408" mass="46548">MTKSRKLTTLPTEFLEAVPVMDVLHQHGYEAYFVGGSVRDILLGKKIHDVDIATSAYPEEVKQLFHRTVDVGIEHGTVLVLLNQGEYEVTTFRTESTYQDFRRPDQVTFVRSLKEDLKRRDFTMNALAMDTTGNIVDLFEGMKDLDNRCIKAVGNPSERFHEDALRMMRGLRFASQLDFEIEPATYEAICEHHSLLDKISVERIQVEFEKLLMGGNRKKGLDPLISSGCYKYCPELADKKENLIHLANLSNQPFESVELAWLVTLAALDIQPAQVKAFLRQWKCSNELARLMTQSVKALQQRLLTGWRLDLLYQSGEKVITLVETACPYFGQPSQLSESLLSYQQLPIHSMKDLAVTGQDLLGHVKQPPGKWLGDMLNYFEEEVLFGRIENDQEKLLQAADLYQKGDN</sequence>
<feature type="domain" description="Poly A polymerase head" evidence="12">
    <location>
        <begin position="31"/>
        <end position="150"/>
    </location>
</feature>
<feature type="binding site" evidence="11">
    <location>
        <position position="166"/>
    </location>
    <ligand>
        <name>CTP</name>
        <dbReference type="ChEBI" id="CHEBI:37563"/>
    </ligand>
</feature>
<dbReference type="AlphaFoldDB" id="A0A429Z7S9"/>
<accession>A0A429Z7S9</accession>
<keyword evidence="4 11" id="KW-0548">Nucleotidyltransferase</keyword>
<evidence type="ECO:0000256" key="11">
    <source>
        <dbReference type="HAMAP-Rule" id="MF_01263"/>
    </source>
</evidence>
<dbReference type="GO" id="GO:0000049">
    <property type="term" value="F:tRNA binding"/>
    <property type="evidence" value="ECO:0007669"/>
    <property type="project" value="UniProtKB-UniRule"/>
</dbReference>
<dbReference type="Pfam" id="PF12627">
    <property type="entry name" value="PolyA_pol_RNAbd"/>
    <property type="match status" value="1"/>
</dbReference>
<feature type="binding site" evidence="11">
    <location>
        <position position="120"/>
    </location>
    <ligand>
        <name>ATP</name>
        <dbReference type="ChEBI" id="CHEBI:30616"/>
    </ligand>
</feature>
<evidence type="ECO:0000256" key="10">
    <source>
        <dbReference type="ARBA" id="ARBA00022884"/>
    </source>
</evidence>
<evidence type="ECO:0000256" key="1">
    <source>
        <dbReference type="ARBA" id="ARBA00001946"/>
    </source>
</evidence>
<evidence type="ECO:0000256" key="4">
    <source>
        <dbReference type="ARBA" id="ARBA00022695"/>
    </source>
</evidence>
<feature type="binding site" evidence="11">
    <location>
        <position position="36"/>
    </location>
    <ligand>
        <name>CTP</name>
        <dbReference type="ChEBI" id="CHEBI:37563"/>
    </ligand>
</feature>
<evidence type="ECO:0000313" key="15">
    <source>
        <dbReference type="EMBL" id="RST89736.1"/>
    </source>
</evidence>
<dbReference type="GO" id="GO:0160016">
    <property type="term" value="F:CCACCA tRNA nucleotidyltransferase activity"/>
    <property type="evidence" value="ECO:0007669"/>
    <property type="project" value="RHEA"/>
</dbReference>
<dbReference type="SUPFAM" id="SSF81301">
    <property type="entry name" value="Nucleotidyltransferase"/>
    <property type="match status" value="1"/>
</dbReference>
<reference evidence="15 16" key="1">
    <citation type="submission" date="2018-03" db="EMBL/GenBank/DDBJ databases">
        <authorList>
            <person name="Gulvik C.A."/>
        </authorList>
    </citation>
    <scope>NUCLEOTIDE SEQUENCE [LARGE SCALE GENOMIC DNA]</scope>
    <source>
        <strain evidence="15 16">JCM 31581</strain>
    </source>
</reference>
<dbReference type="InterPro" id="IPR032828">
    <property type="entry name" value="PolyA_RNA-bd"/>
</dbReference>
<dbReference type="OrthoDB" id="9805698at2"/>
<dbReference type="Gene3D" id="3.30.460.10">
    <property type="entry name" value="Beta Polymerase, domain 2"/>
    <property type="match status" value="1"/>
</dbReference>
<evidence type="ECO:0000256" key="8">
    <source>
        <dbReference type="ARBA" id="ARBA00022840"/>
    </source>
</evidence>
<comment type="function">
    <text evidence="11">Catalyzes the addition and repair of the essential 3'-terminal CCA sequence in tRNAs without using a nucleic acid template. Adds these three nucleotides in the order of C, C, and A to the tRNA nucleotide-73, using CTP and ATP as substrates and producing inorganic pyrophosphate. tRNA 3'-terminal CCA addition is required both for tRNA processing and repair. Also involved in tRNA surveillance by mediating tandem CCA addition to generate a CCACCA at the 3' terminus of unstable tRNAs. While stable tRNAs receive only 3'-terminal CCA, unstable tRNAs are marked with CCACCA and rapidly degraded.</text>
</comment>
<comment type="similarity">
    <text evidence="11">Belongs to the tRNA nucleotidyltransferase/poly(A) polymerase family. Bacterial CCA-adding enzyme type 3 subfamily.</text>
</comment>
<dbReference type="InterPro" id="IPR043519">
    <property type="entry name" value="NT_sf"/>
</dbReference>
<feature type="binding site" evidence="11">
    <location>
        <position position="163"/>
    </location>
    <ligand>
        <name>CTP</name>
        <dbReference type="ChEBI" id="CHEBI:37563"/>
    </ligand>
</feature>
<evidence type="ECO:0000259" key="14">
    <source>
        <dbReference type="Pfam" id="PF13735"/>
    </source>
</evidence>
<dbReference type="InterPro" id="IPR002646">
    <property type="entry name" value="PolA_pol_head_dom"/>
</dbReference>
<feature type="binding site" evidence="11">
    <location>
        <position position="169"/>
    </location>
    <ligand>
        <name>CTP</name>
        <dbReference type="ChEBI" id="CHEBI:37563"/>
    </ligand>
</feature>
<comment type="caution">
    <text evidence="15">The sequence shown here is derived from an EMBL/GenBank/DDBJ whole genome shotgun (WGS) entry which is preliminary data.</text>
</comment>
<dbReference type="GO" id="GO:0001680">
    <property type="term" value="P:tRNA 3'-terminal CCA addition"/>
    <property type="evidence" value="ECO:0007669"/>
    <property type="project" value="UniProtKB-UniRule"/>
</dbReference>
<feature type="binding site" evidence="11">
    <location>
        <position position="166"/>
    </location>
    <ligand>
        <name>ATP</name>
        <dbReference type="ChEBI" id="CHEBI:30616"/>
    </ligand>
</feature>
<dbReference type="InterPro" id="IPR032810">
    <property type="entry name" value="CCA-adding_enz_C"/>
</dbReference>
<feature type="binding site" evidence="11">
    <location>
        <position position="39"/>
    </location>
    <ligand>
        <name>ATP</name>
        <dbReference type="ChEBI" id="CHEBI:30616"/>
    </ligand>
</feature>
<evidence type="ECO:0000256" key="9">
    <source>
        <dbReference type="ARBA" id="ARBA00022842"/>
    </source>
</evidence>
<feature type="binding site" evidence="11">
    <location>
        <position position="51"/>
    </location>
    <ligand>
        <name>Mg(2+)</name>
        <dbReference type="ChEBI" id="CHEBI:18420"/>
    </ligand>
</feature>
<dbReference type="GO" id="GO:0000287">
    <property type="term" value="F:magnesium ion binding"/>
    <property type="evidence" value="ECO:0007669"/>
    <property type="project" value="UniProtKB-UniRule"/>
</dbReference>
<dbReference type="Gene3D" id="1.10.246.80">
    <property type="match status" value="1"/>
</dbReference>
<dbReference type="Gene3D" id="1.20.58.560">
    <property type="match status" value="1"/>
</dbReference>
<dbReference type="EMBL" id="PXZH01000001">
    <property type="protein sequence ID" value="RST89736.1"/>
    <property type="molecule type" value="Genomic_DNA"/>
</dbReference>
<evidence type="ECO:0000256" key="5">
    <source>
        <dbReference type="ARBA" id="ARBA00022723"/>
    </source>
</evidence>
<feature type="domain" description="tRNA nucleotidyltransferase/poly(A) polymerase RNA and SrmB- binding" evidence="13">
    <location>
        <begin position="178"/>
        <end position="238"/>
    </location>
</feature>
<feature type="binding site" evidence="11">
    <location>
        <position position="39"/>
    </location>
    <ligand>
        <name>CTP</name>
        <dbReference type="ChEBI" id="CHEBI:37563"/>
    </ligand>
</feature>
<keyword evidence="6 11" id="KW-0547">Nucleotide-binding</keyword>
<dbReference type="Pfam" id="PF13735">
    <property type="entry name" value="tRNA_NucTran2_2"/>
    <property type="match status" value="1"/>
</dbReference>
<evidence type="ECO:0000259" key="13">
    <source>
        <dbReference type="Pfam" id="PF12627"/>
    </source>
</evidence>
<evidence type="ECO:0000259" key="12">
    <source>
        <dbReference type="Pfam" id="PF01743"/>
    </source>
</evidence>
<comment type="catalytic activity">
    <reaction evidence="11">
        <text>a tRNA with a 3' CCA end + 2 CTP + ATP = a tRNA with a 3' CCACCA end + 3 diphosphate</text>
        <dbReference type="Rhea" id="RHEA:76235"/>
        <dbReference type="Rhea" id="RHEA-COMP:10468"/>
        <dbReference type="Rhea" id="RHEA-COMP:18655"/>
        <dbReference type="ChEBI" id="CHEBI:30616"/>
        <dbReference type="ChEBI" id="CHEBI:33019"/>
        <dbReference type="ChEBI" id="CHEBI:37563"/>
        <dbReference type="ChEBI" id="CHEBI:83071"/>
        <dbReference type="ChEBI" id="CHEBI:195187"/>
    </reaction>
</comment>
<name>A0A429Z7S9_9ENTE</name>
<keyword evidence="3 11" id="KW-0819">tRNA processing</keyword>
<feature type="binding site" evidence="11">
    <location>
        <position position="120"/>
    </location>
    <ligand>
        <name>CTP</name>
        <dbReference type="ChEBI" id="CHEBI:37563"/>
    </ligand>
</feature>
<feature type="binding site" evidence="11">
    <location>
        <position position="49"/>
    </location>
    <ligand>
        <name>Mg(2+)</name>
        <dbReference type="ChEBI" id="CHEBI:18420"/>
    </ligand>
</feature>
<dbReference type="EC" id="2.7.7.72" evidence="11"/>
<comment type="miscellaneous">
    <text evidence="11">A single active site specifically recognizes both ATP and CTP and is responsible for their addition.</text>
</comment>
<evidence type="ECO:0000256" key="7">
    <source>
        <dbReference type="ARBA" id="ARBA00022800"/>
    </source>
</evidence>
<comment type="cofactor">
    <cofactor evidence="1 11">
        <name>Mg(2+)</name>
        <dbReference type="ChEBI" id="CHEBI:18420"/>
    </cofactor>
</comment>
<keyword evidence="16" id="KW-1185">Reference proteome</keyword>
<evidence type="ECO:0000313" key="16">
    <source>
        <dbReference type="Proteomes" id="UP000277864"/>
    </source>
</evidence>
<protein>
    <recommendedName>
        <fullName evidence="11">CCA-adding enzyme</fullName>
        <ecNumber evidence="11">2.7.7.72</ecNumber>
    </recommendedName>
    <alternativeName>
        <fullName evidence="11">CCA tRNA nucleotidyltransferase</fullName>
    </alternativeName>
    <alternativeName>
        <fullName evidence="11">tRNA CCA-pyrophosphorylase</fullName>
    </alternativeName>
    <alternativeName>
        <fullName evidence="11">tRNA adenylyl-/cytidylyl- transferase</fullName>
    </alternativeName>
    <alternativeName>
        <fullName evidence="11">tRNA nucleotidyltransferase</fullName>
    </alternativeName>
    <alternativeName>
        <fullName evidence="11">tRNA-NT</fullName>
    </alternativeName>
</protein>
<feature type="binding site" evidence="11">
    <location>
        <position position="36"/>
    </location>
    <ligand>
        <name>ATP</name>
        <dbReference type="ChEBI" id="CHEBI:30616"/>
    </ligand>
</feature>
<dbReference type="GO" id="GO:0004810">
    <property type="term" value="F:CCA tRNA nucleotidyltransferase activity"/>
    <property type="evidence" value="ECO:0007669"/>
    <property type="project" value="UniProtKB-UniRule"/>
</dbReference>
<keyword evidence="9 11" id="KW-0460">Magnesium</keyword>
<dbReference type="Proteomes" id="UP000277864">
    <property type="component" value="Unassembled WGS sequence"/>
</dbReference>
<keyword evidence="8 11" id="KW-0067">ATP-binding</keyword>
<dbReference type="InterPro" id="IPR050264">
    <property type="entry name" value="Bact_CCA-adding_enz_type3_sf"/>
</dbReference>
<keyword evidence="5 11" id="KW-0479">Metal-binding</keyword>
<evidence type="ECO:0000256" key="6">
    <source>
        <dbReference type="ARBA" id="ARBA00022741"/>
    </source>
</evidence>
<keyword evidence="7 11" id="KW-0692">RNA repair</keyword>
<dbReference type="SUPFAM" id="SSF81891">
    <property type="entry name" value="Poly A polymerase C-terminal region-like"/>
    <property type="match status" value="1"/>
</dbReference>
<dbReference type="Gene3D" id="1.10.110.30">
    <property type="match status" value="1"/>
</dbReference>
<keyword evidence="2 11" id="KW-0808">Transferase</keyword>
<comment type="catalytic activity">
    <reaction evidence="11">
        <text>a tRNA precursor + 2 CTP + ATP = a tRNA with a 3' CCA end + 3 diphosphate</text>
        <dbReference type="Rhea" id="RHEA:14433"/>
        <dbReference type="Rhea" id="RHEA-COMP:10465"/>
        <dbReference type="Rhea" id="RHEA-COMP:10468"/>
        <dbReference type="ChEBI" id="CHEBI:30616"/>
        <dbReference type="ChEBI" id="CHEBI:33019"/>
        <dbReference type="ChEBI" id="CHEBI:37563"/>
        <dbReference type="ChEBI" id="CHEBI:74896"/>
        <dbReference type="ChEBI" id="CHEBI:83071"/>
        <dbReference type="EC" id="2.7.7.72"/>
    </reaction>
</comment>
<dbReference type="GO" id="GO:0005524">
    <property type="term" value="F:ATP binding"/>
    <property type="evidence" value="ECO:0007669"/>
    <property type="project" value="UniProtKB-UniRule"/>
</dbReference>
<comment type="subunit">
    <text evidence="11">Homodimer.</text>
</comment>
<dbReference type="PANTHER" id="PTHR46173">
    <property type="entry name" value="CCA TRNA NUCLEOTIDYLTRANSFERASE 1, MITOCHONDRIAL"/>
    <property type="match status" value="1"/>
</dbReference>
<dbReference type="PANTHER" id="PTHR46173:SF1">
    <property type="entry name" value="CCA TRNA NUCLEOTIDYLTRANSFERASE 1, MITOCHONDRIAL"/>
    <property type="match status" value="1"/>
</dbReference>
<keyword evidence="10 11" id="KW-0694">RNA-binding</keyword>
<gene>
    <name evidence="11" type="primary">cca</name>
    <name evidence="15" type="ORF">C7P63_01270</name>
</gene>
<feature type="binding site" evidence="11">
    <location>
        <position position="163"/>
    </location>
    <ligand>
        <name>ATP</name>
        <dbReference type="ChEBI" id="CHEBI:30616"/>
    </ligand>
</feature>